<sequence length="102" mass="11491">MWLCSGYPAFSCMKSFPSSQTVHEVVQSLWRTIGERVDKDFTSETTKPSATVVLSESRLEELTETPLSALAPKNPTHTYFVLFGMPSSWSNIVKVSEGNRMW</sequence>
<reference evidence="2" key="2">
    <citation type="submission" date="2015-01" db="EMBL/GenBank/DDBJ databases">
        <title>Evolutionary Origins and Diversification of the Mycorrhizal Mutualists.</title>
        <authorList>
            <consortium name="DOE Joint Genome Institute"/>
            <consortium name="Mycorrhizal Genomics Consortium"/>
            <person name="Kohler A."/>
            <person name="Kuo A."/>
            <person name="Nagy L.G."/>
            <person name="Floudas D."/>
            <person name="Copeland A."/>
            <person name="Barry K.W."/>
            <person name="Cichocki N."/>
            <person name="Veneault-Fourrey C."/>
            <person name="LaButti K."/>
            <person name="Lindquist E.A."/>
            <person name="Lipzen A."/>
            <person name="Lundell T."/>
            <person name="Morin E."/>
            <person name="Murat C."/>
            <person name="Riley R."/>
            <person name="Ohm R."/>
            <person name="Sun H."/>
            <person name="Tunlid A."/>
            <person name="Henrissat B."/>
            <person name="Grigoriev I.V."/>
            <person name="Hibbett D.S."/>
            <person name="Martin F."/>
        </authorList>
    </citation>
    <scope>NUCLEOTIDE SEQUENCE [LARGE SCALE GENOMIC DNA]</scope>
    <source>
        <strain evidence="2">F 1598</strain>
    </source>
</reference>
<keyword evidence="2" id="KW-1185">Reference proteome</keyword>
<protein>
    <submittedName>
        <fullName evidence="1">Uncharacterized protein</fullName>
    </submittedName>
</protein>
<gene>
    <name evidence="1" type="ORF">PILCRDRAFT_733255</name>
</gene>
<dbReference type="InParanoid" id="A0A0C3EZK2"/>
<organism evidence="1 2">
    <name type="scientific">Piloderma croceum (strain F 1598)</name>
    <dbReference type="NCBI Taxonomy" id="765440"/>
    <lineage>
        <taxon>Eukaryota</taxon>
        <taxon>Fungi</taxon>
        <taxon>Dikarya</taxon>
        <taxon>Basidiomycota</taxon>
        <taxon>Agaricomycotina</taxon>
        <taxon>Agaricomycetes</taxon>
        <taxon>Agaricomycetidae</taxon>
        <taxon>Atheliales</taxon>
        <taxon>Atheliaceae</taxon>
        <taxon>Piloderma</taxon>
    </lineage>
</organism>
<evidence type="ECO:0000313" key="2">
    <source>
        <dbReference type="Proteomes" id="UP000054166"/>
    </source>
</evidence>
<evidence type="ECO:0000313" key="1">
    <source>
        <dbReference type="EMBL" id="KIM73126.1"/>
    </source>
</evidence>
<proteinExistence type="predicted"/>
<accession>A0A0C3EZK2</accession>
<dbReference type="EMBL" id="KN833092">
    <property type="protein sequence ID" value="KIM73126.1"/>
    <property type="molecule type" value="Genomic_DNA"/>
</dbReference>
<dbReference type="HOGENOM" id="CLU_2278523_0_0_1"/>
<name>A0A0C3EZK2_PILCF</name>
<dbReference type="Proteomes" id="UP000054166">
    <property type="component" value="Unassembled WGS sequence"/>
</dbReference>
<dbReference type="AlphaFoldDB" id="A0A0C3EZK2"/>
<reference evidence="1 2" key="1">
    <citation type="submission" date="2014-04" db="EMBL/GenBank/DDBJ databases">
        <authorList>
            <consortium name="DOE Joint Genome Institute"/>
            <person name="Kuo A."/>
            <person name="Tarkka M."/>
            <person name="Buscot F."/>
            <person name="Kohler A."/>
            <person name="Nagy L.G."/>
            <person name="Floudas D."/>
            <person name="Copeland A."/>
            <person name="Barry K.W."/>
            <person name="Cichocki N."/>
            <person name="Veneault-Fourrey C."/>
            <person name="LaButti K."/>
            <person name="Lindquist E.A."/>
            <person name="Lipzen A."/>
            <person name="Lundell T."/>
            <person name="Morin E."/>
            <person name="Murat C."/>
            <person name="Sun H."/>
            <person name="Tunlid A."/>
            <person name="Henrissat B."/>
            <person name="Grigoriev I.V."/>
            <person name="Hibbett D.S."/>
            <person name="Martin F."/>
            <person name="Nordberg H.P."/>
            <person name="Cantor M.N."/>
            <person name="Hua S.X."/>
        </authorList>
    </citation>
    <scope>NUCLEOTIDE SEQUENCE [LARGE SCALE GENOMIC DNA]</scope>
    <source>
        <strain evidence="1 2">F 1598</strain>
    </source>
</reference>